<organism evidence="1 2">
    <name type="scientific">Rhabditophanes sp. KR3021</name>
    <dbReference type="NCBI Taxonomy" id="114890"/>
    <lineage>
        <taxon>Eukaryota</taxon>
        <taxon>Metazoa</taxon>
        <taxon>Ecdysozoa</taxon>
        <taxon>Nematoda</taxon>
        <taxon>Chromadorea</taxon>
        <taxon>Rhabditida</taxon>
        <taxon>Tylenchina</taxon>
        <taxon>Panagrolaimomorpha</taxon>
        <taxon>Strongyloidoidea</taxon>
        <taxon>Alloionematidae</taxon>
        <taxon>Rhabditophanes</taxon>
    </lineage>
</organism>
<reference evidence="2" key="1">
    <citation type="submission" date="2016-11" db="UniProtKB">
        <authorList>
            <consortium name="WormBaseParasite"/>
        </authorList>
    </citation>
    <scope>IDENTIFICATION</scope>
    <source>
        <strain evidence="2">KR3021</strain>
    </source>
</reference>
<proteinExistence type="predicted"/>
<dbReference type="Proteomes" id="UP000095286">
    <property type="component" value="Unplaced"/>
</dbReference>
<protein>
    <submittedName>
        <fullName evidence="2">DUF659 domain-containing protein</fullName>
    </submittedName>
</protein>
<accession>A0AC35UCZ2</accession>
<dbReference type="WBParaSite" id="RSKR_0001040914.1">
    <property type="protein sequence ID" value="RSKR_0001040914.1"/>
    <property type="gene ID" value="RSKR_0001040914"/>
</dbReference>
<name>A0AC35UCZ2_9BILA</name>
<evidence type="ECO:0000313" key="2">
    <source>
        <dbReference type="WBParaSite" id="RSKR_0001040914.1"/>
    </source>
</evidence>
<evidence type="ECO:0000313" key="1">
    <source>
        <dbReference type="Proteomes" id="UP000095286"/>
    </source>
</evidence>
<sequence length="106" mass="12121">MIFVGDAYKSDLRDILERSQNVKEKKKICFILNIFRCLRLGSSKDPKFKPLHDDGIIQSFDEMNLSVSTVIGVDEMNVSLSTTIGIEEDDNTSVIDEDSECFEFYE</sequence>